<dbReference type="SUPFAM" id="SSF46565">
    <property type="entry name" value="Chaperone J-domain"/>
    <property type="match status" value="1"/>
</dbReference>
<keyword evidence="8" id="KW-1185">Reference proteome</keyword>
<evidence type="ECO:0000313" key="8">
    <source>
        <dbReference type="Proteomes" id="UP000419144"/>
    </source>
</evidence>
<organism evidence="7 8">
    <name type="scientific">Leishmania tarentolae</name>
    <name type="common">Sauroleishmania tarentolae</name>
    <dbReference type="NCBI Taxonomy" id="5689"/>
    <lineage>
        <taxon>Eukaryota</taxon>
        <taxon>Discoba</taxon>
        <taxon>Euglenozoa</taxon>
        <taxon>Kinetoplastea</taxon>
        <taxon>Metakinetoplastina</taxon>
        <taxon>Trypanosomatida</taxon>
        <taxon>Trypanosomatidae</taxon>
        <taxon>Leishmaniinae</taxon>
        <taxon>Leishmania</taxon>
        <taxon>lizard Leishmania</taxon>
    </lineage>
</organism>
<dbReference type="OrthoDB" id="445556at2759"/>
<proteinExistence type="predicted"/>
<dbReference type="Proteomes" id="UP000419144">
    <property type="component" value="Unassembled WGS sequence"/>
</dbReference>
<accession>A0A640KYD7</accession>
<sequence length="367" mass="39873">MPLSIHARTFVPSSTTYSPSGAKEQTAGASYSKDCVCIAFYENGKCPYGFHCEHAHRFSELNTETQMKLLASVSVESIPAHFFDASQPPDEMLAAVDAALPRTLTAEYGCFSSIQSGEAERTVSTRRRPPGKDRQLVVSHIGPQSPTLNAASLSSRTSSSTETLYLSGTYLSKRSSSPTAAAFASAATSTSADAAAFKMHLPLRCRYPHRSIPGTYYDVLALPRDASHDDIITKYRLWQKDGFKRMRQVDPVGAEAVDRMIVEARNVLGNPILRCAYDQQLPSVPTKQQLWTAASCSAGLTSTSTTPSKHHTQGHSSATSSTSETHHRLEGSHKCLGHSRSNSSVYYPDHVAPVMTISSLHSGESIW</sequence>
<feature type="region of interest" description="Disordered" evidence="5">
    <location>
        <begin position="302"/>
        <end position="336"/>
    </location>
</feature>
<feature type="compositionally biased region" description="Basic and acidic residues" evidence="5">
    <location>
        <begin position="324"/>
        <end position="333"/>
    </location>
</feature>
<dbReference type="AlphaFoldDB" id="A0A640KYD7"/>
<dbReference type="InterPro" id="IPR036869">
    <property type="entry name" value="J_dom_sf"/>
</dbReference>
<keyword evidence="3 4" id="KW-0862">Zinc</keyword>
<evidence type="ECO:0000313" key="7">
    <source>
        <dbReference type="EMBL" id="GET92539.1"/>
    </source>
</evidence>
<comment type="caution">
    <text evidence="7">The sequence shown here is derived from an EMBL/GenBank/DDBJ whole genome shotgun (WGS) entry which is preliminary data.</text>
</comment>
<evidence type="ECO:0000256" key="3">
    <source>
        <dbReference type="ARBA" id="ARBA00022833"/>
    </source>
</evidence>
<keyword evidence="1 4" id="KW-0479">Metal-binding</keyword>
<dbReference type="GO" id="GO:0008270">
    <property type="term" value="F:zinc ion binding"/>
    <property type="evidence" value="ECO:0007669"/>
    <property type="project" value="UniProtKB-KW"/>
</dbReference>
<dbReference type="SUPFAM" id="SSF90229">
    <property type="entry name" value="CCCH zinc finger"/>
    <property type="match status" value="1"/>
</dbReference>
<feature type="domain" description="C3H1-type" evidence="6">
    <location>
        <begin position="36"/>
        <end position="59"/>
    </location>
</feature>
<keyword evidence="2 4" id="KW-0863">Zinc-finger</keyword>
<feature type="compositionally biased region" description="Low complexity" evidence="5">
    <location>
        <begin position="314"/>
        <end position="323"/>
    </location>
</feature>
<feature type="zinc finger region" description="C3H1-type" evidence="4">
    <location>
        <begin position="36"/>
        <end position="59"/>
    </location>
</feature>
<evidence type="ECO:0000256" key="4">
    <source>
        <dbReference type="PROSITE-ProRule" id="PRU00723"/>
    </source>
</evidence>
<evidence type="ECO:0000256" key="2">
    <source>
        <dbReference type="ARBA" id="ARBA00022771"/>
    </source>
</evidence>
<dbReference type="InterPro" id="IPR000571">
    <property type="entry name" value="Znf_CCCH"/>
</dbReference>
<protein>
    <recommendedName>
        <fullName evidence="6">C3H1-type domain-containing protein</fullName>
    </recommendedName>
</protein>
<dbReference type="EMBL" id="BLBS01000055">
    <property type="protein sequence ID" value="GET92539.1"/>
    <property type="molecule type" value="Genomic_DNA"/>
</dbReference>
<dbReference type="PROSITE" id="PS50103">
    <property type="entry name" value="ZF_C3H1"/>
    <property type="match status" value="1"/>
</dbReference>
<evidence type="ECO:0000259" key="6">
    <source>
        <dbReference type="PROSITE" id="PS50103"/>
    </source>
</evidence>
<dbReference type="VEuPathDB" id="TriTrypDB:LtaPh_3503400"/>
<dbReference type="Gene3D" id="1.10.287.110">
    <property type="entry name" value="DnaJ domain"/>
    <property type="match status" value="1"/>
</dbReference>
<evidence type="ECO:0000256" key="5">
    <source>
        <dbReference type="SAM" id="MobiDB-lite"/>
    </source>
</evidence>
<name>A0A640KYD7_LEITA</name>
<dbReference type="InterPro" id="IPR036855">
    <property type="entry name" value="Znf_CCCH_sf"/>
</dbReference>
<evidence type="ECO:0000256" key="1">
    <source>
        <dbReference type="ARBA" id="ARBA00022723"/>
    </source>
</evidence>
<gene>
    <name evidence="7" type="ORF">LtaPh_3503400</name>
</gene>
<reference evidence="7" key="1">
    <citation type="submission" date="2019-11" db="EMBL/GenBank/DDBJ databases">
        <title>Leishmania tarentolae CDS.</title>
        <authorList>
            <person name="Goto Y."/>
            <person name="Yamagishi J."/>
        </authorList>
    </citation>
    <scope>NUCLEOTIDE SEQUENCE [LARGE SCALE GENOMIC DNA]</scope>
    <source>
        <strain evidence="7">Parrot Tar II</strain>
    </source>
</reference>